<keyword evidence="3" id="KW-0804">Transcription</keyword>
<dbReference type="AlphaFoldDB" id="A0A4U1I0N9"/>
<dbReference type="Proteomes" id="UP000305539">
    <property type="component" value="Unassembled WGS sequence"/>
</dbReference>
<protein>
    <submittedName>
        <fullName evidence="6">LacI family DNA-binding transcriptional regulator</fullName>
    </submittedName>
</protein>
<keyword evidence="2 6" id="KW-0238">DNA-binding</keyword>
<dbReference type="Pfam" id="PF00532">
    <property type="entry name" value="Peripla_BP_1"/>
    <property type="match status" value="1"/>
</dbReference>
<feature type="domain" description="HTH lacI-type" evidence="4">
    <location>
        <begin position="3"/>
        <end position="57"/>
    </location>
</feature>
<gene>
    <name evidence="6" type="ORF">FAZ69_18745</name>
</gene>
<evidence type="ECO:0000259" key="4">
    <source>
        <dbReference type="PROSITE" id="PS50932"/>
    </source>
</evidence>
<sequence length="340" mass="37043">MKTTIKDVAAYAGFSIATVSRAINAPHSVNRVTLEKIREAIDALQFSPNPLGRQLRSDRTRLIGIVLPTLANPVFAECLQGIDELASAQGYRLMLMTTQYDADRERHAIETLRAQRVEGLILTVADADTHPLLDELDHAGLRYVLMHNDTVRRPAVSVDNRLAAYEGVRMLIAHGHRHILMLAGTLAESDRARLRYVGYSQAMQQAGLTPAPALEVDFNADELAPSVLAHLTKGATRPTALFCSNDLLAMVVMRGLRRASYSVPEHMSILGFDGLAVGELLSPPLASLCTPNREIGCAAWQRLMNRIEGVDDGSSLSLTLPHTLRVGETVGAISDIVGQR</sequence>
<dbReference type="Gene3D" id="1.10.260.40">
    <property type="entry name" value="lambda repressor-like DNA-binding domains"/>
    <property type="match status" value="1"/>
</dbReference>
<dbReference type="EMBL" id="SWJE01000010">
    <property type="protein sequence ID" value="TKC86693.1"/>
    <property type="molecule type" value="Genomic_DNA"/>
</dbReference>
<dbReference type="GO" id="GO:0003700">
    <property type="term" value="F:DNA-binding transcription factor activity"/>
    <property type="evidence" value="ECO:0007669"/>
    <property type="project" value="TreeGrafter"/>
</dbReference>
<dbReference type="SUPFAM" id="SSF47413">
    <property type="entry name" value="lambda repressor-like DNA-binding domains"/>
    <property type="match status" value="1"/>
</dbReference>
<evidence type="ECO:0000256" key="3">
    <source>
        <dbReference type="ARBA" id="ARBA00023163"/>
    </source>
</evidence>
<dbReference type="InterPro" id="IPR001387">
    <property type="entry name" value="Cro/C1-type_HTH"/>
</dbReference>
<evidence type="ECO:0000256" key="2">
    <source>
        <dbReference type="ARBA" id="ARBA00023125"/>
    </source>
</evidence>
<keyword evidence="7" id="KW-1185">Reference proteome</keyword>
<dbReference type="OrthoDB" id="8770688at2"/>
<comment type="caution">
    <text evidence="6">The sequence shown here is derived from an EMBL/GenBank/DDBJ whole genome shotgun (WGS) entry which is preliminary data.</text>
</comment>
<evidence type="ECO:0000313" key="6">
    <source>
        <dbReference type="EMBL" id="TKC86693.1"/>
    </source>
</evidence>
<dbReference type="RefSeq" id="WP_136896586.1">
    <property type="nucleotide sequence ID" value="NZ_SWJE01000010.1"/>
</dbReference>
<dbReference type="GO" id="GO:0000976">
    <property type="term" value="F:transcription cis-regulatory region binding"/>
    <property type="evidence" value="ECO:0007669"/>
    <property type="project" value="TreeGrafter"/>
</dbReference>
<dbReference type="Gene3D" id="3.40.50.2300">
    <property type="match status" value="2"/>
</dbReference>
<name>A0A4U1I0N9_9BURK</name>
<dbReference type="CDD" id="cd01392">
    <property type="entry name" value="HTH_LacI"/>
    <property type="match status" value="1"/>
</dbReference>
<proteinExistence type="predicted"/>
<dbReference type="InterPro" id="IPR000843">
    <property type="entry name" value="HTH_LacI"/>
</dbReference>
<dbReference type="InterPro" id="IPR028082">
    <property type="entry name" value="Peripla_BP_I"/>
</dbReference>
<evidence type="ECO:0000259" key="5">
    <source>
        <dbReference type="PROSITE" id="PS50943"/>
    </source>
</evidence>
<accession>A0A4U1I0N9</accession>
<dbReference type="SMART" id="SM00354">
    <property type="entry name" value="HTH_LACI"/>
    <property type="match status" value="1"/>
</dbReference>
<dbReference type="SUPFAM" id="SSF53822">
    <property type="entry name" value="Periplasmic binding protein-like I"/>
    <property type="match status" value="1"/>
</dbReference>
<dbReference type="PANTHER" id="PTHR30146">
    <property type="entry name" value="LACI-RELATED TRANSCRIPTIONAL REPRESSOR"/>
    <property type="match status" value="1"/>
</dbReference>
<feature type="domain" description="HTH cro/C1-type" evidence="5">
    <location>
        <begin position="4"/>
        <end position="51"/>
    </location>
</feature>
<dbReference type="Pfam" id="PF00356">
    <property type="entry name" value="LacI"/>
    <property type="match status" value="1"/>
</dbReference>
<dbReference type="PROSITE" id="PS50943">
    <property type="entry name" value="HTH_CROC1"/>
    <property type="match status" value="1"/>
</dbReference>
<organism evidence="6 7">
    <name type="scientific">Trinickia terrae</name>
    <dbReference type="NCBI Taxonomy" id="2571161"/>
    <lineage>
        <taxon>Bacteria</taxon>
        <taxon>Pseudomonadati</taxon>
        <taxon>Pseudomonadota</taxon>
        <taxon>Betaproteobacteria</taxon>
        <taxon>Burkholderiales</taxon>
        <taxon>Burkholderiaceae</taxon>
        <taxon>Trinickia</taxon>
    </lineage>
</organism>
<evidence type="ECO:0000256" key="1">
    <source>
        <dbReference type="ARBA" id="ARBA00023015"/>
    </source>
</evidence>
<keyword evidence="1" id="KW-0805">Transcription regulation</keyword>
<dbReference type="InterPro" id="IPR010982">
    <property type="entry name" value="Lambda_DNA-bd_dom_sf"/>
</dbReference>
<reference evidence="6 7" key="1">
    <citation type="submission" date="2019-04" db="EMBL/GenBank/DDBJ databases">
        <title>Trinickia sp. 7GSK02, isolated from subtropical forest soil.</title>
        <authorList>
            <person name="Gao Z.-H."/>
            <person name="Qiu L.-H."/>
        </authorList>
    </citation>
    <scope>NUCLEOTIDE SEQUENCE [LARGE SCALE GENOMIC DNA]</scope>
    <source>
        <strain evidence="6 7">7GSK02</strain>
    </source>
</reference>
<dbReference type="PROSITE" id="PS50932">
    <property type="entry name" value="HTH_LACI_2"/>
    <property type="match status" value="1"/>
</dbReference>
<dbReference type="PANTHER" id="PTHR30146:SF109">
    <property type="entry name" value="HTH-TYPE TRANSCRIPTIONAL REGULATOR GALS"/>
    <property type="match status" value="1"/>
</dbReference>
<dbReference type="InterPro" id="IPR001761">
    <property type="entry name" value="Peripla_BP/Lac1_sug-bd_dom"/>
</dbReference>
<evidence type="ECO:0000313" key="7">
    <source>
        <dbReference type="Proteomes" id="UP000305539"/>
    </source>
</evidence>